<accession>A0A059F2M7</accession>
<reference evidence="2" key="1">
    <citation type="submission" date="2013-02" db="EMBL/GenBank/DDBJ databases">
        <authorList>
            <consortium name="The Broad Institute Genome Sequencing Platform"/>
            <person name="Cuomo C."/>
            <person name="Becnel J."/>
            <person name="Sanscrainte N."/>
            <person name="Walker B."/>
            <person name="Young S.K."/>
            <person name="Zeng Q."/>
            <person name="Gargeya S."/>
            <person name="Fitzgerald M."/>
            <person name="Haas B."/>
            <person name="Abouelleil A."/>
            <person name="Alvarado L."/>
            <person name="Arachchi H.M."/>
            <person name="Berlin A.M."/>
            <person name="Chapman S.B."/>
            <person name="Dewar J."/>
            <person name="Goldberg J."/>
            <person name="Griggs A."/>
            <person name="Gujja S."/>
            <person name="Hansen M."/>
            <person name="Howarth C."/>
            <person name="Imamovic A."/>
            <person name="Larimer J."/>
            <person name="McCowan C."/>
            <person name="Murphy C."/>
            <person name="Neiman D."/>
            <person name="Pearson M."/>
            <person name="Priest M."/>
            <person name="Roberts A."/>
            <person name="Saif S."/>
            <person name="Shea T."/>
            <person name="Sisk P."/>
            <person name="Sykes S."/>
            <person name="Wortman J."/>
            <person name="Nusbaum C."/>
            <person name="Birren B."/>
        </authorList>
    </citation>
    <scope>NUCLEOTIDE SEQUENCE [LARGE SCALE GENOMIC DNA]</scope>
    <source>
        <strain evidence="2">PRA339</strain>
    </source>
</reference>
<evidence type="ECO:0000313" key="1">
    <source>
        <dbReference type="EMBL" id="KCZ81254.1"/>
    </source>
</evidence>
<sequence length="82" mass="9799">MISRLLLVSRFKSLESQARAKIISSKILSKWYNKLQRLSILILKEFQRMMGGPRHVIEIDESKFRKRKYNHGRIIRSQWVVG</sequence>
<dbReference type="OrthoDB" id="10052789at2759"/>
<proteinExistence type="predicted"/>
<gene>
    <name evidence="1" type="ORF">H312_01332</name>
</gene>
<keyword evidence="2" id="KW-1185">Reference proteome</keyword>
<organism evidence="1 2">
    <name type="scientific">Anncaliia algerae PRA339</name>
    <dbReference type="NCBI Taxonomy" id="1288291"/>
    <lineage>
        <taxon>Eukaryota</taxon>
        <taxon>Fungi</taxon>
        <taxon>Fungi incertae sedis</taxon>
        <taxon>Microsporidia</taxon>
        <taxon>Tubulinosematoidea</taxon>
        <taxon>Tubulinosematidae</taxon>
        <taxon>Anncaliia</taxon>
    </lineage>
</organism>
<evidence type="ECO:0008006" key="3">
    <source>
        <dbReference type="Google" id="ProtNLM"/>
    </source>
</evidence>
<protein>
    <recommendedName>
        <fullName evidence="3">ISXO2-like transposase domain-containing protein</fullName>
    </recommendedName>
</protein>
<dbReference type="Proteomes" id="UP000030655">
    <property type="component" value="Unassembled WGS sequence"/>
</dbReference>
<name>A0A059F2M7_9MICR</name>
<dbReference type="EMBL" id="KK365146">
    <property type="protein sequence ID" value="KCZ81254.1"/>
    <property type="molecule type" value="Genomic_DNA"/>
</dbReference>
<dbReference type="AlphaFoldDB" id="A0A059F2M7"/>
<evidence type="ECO:0000313" key="2">
    <source>
        <dbReference type="Proteomes" id="UP000030655"/>
    </source>
</evidence>
<reference evidence="1 2" key="2">
    <citation type="submission" date="2014-03" db="EMBL/GenBank/DDBJ databases">
        <title>The Genome Sequence of Anncaliia algerae insect isolate PRA339.</title>
        <authorList>
            <consortium name="The Broad Institute Genome Sequencing Platform"/>
            <consortium name="The Broad Institute Genome Sequencing Center for Infectious Disease"/>
            <person name="Cuomo C."/>
            <person name="Becnel J."/>
            <person name="Sanscrainte N."/>
            <person name="Walker B."/>
            <person name="Young S.K."/>
            <person name="Zeng Q."/>
            <person name="Gargeya S."/>
            <person name="Fitzgerald M."/>
            <person name="Haas B."/>
            <person name="Abouelleil A."/>
            <person name="Alvarado L."/>
            <person name="Arachchi H.M."/>
            <person name="Berlin A.M."/>
            <person name="Chapman S.B."/>
            <person name="Dewar J."/>
            <person name="Goldberg J."/>
            <person name="Griggs A."/>
            <person name="Gujja S."/>
            <person name="Hansen M."/>
            <person name="Howarth C."/>
            <person name="Imamovic A."/>
            <person name="Larimer J."/>
            <person name="McCowan C."/>
            <person name="Murphy C."/>
            <person name="Neiman D."/>
            <person name="Pearson M."/>
            <person name="Priest M."/>
            <person name="Roberts A."/>
            <person name="Saif S."/>
            <person name="Shea T."/>
            <person name="Sisk P."/>
            <person name="Sykes S."/>
            <person name="Wortman J."/>
            <person name="Nusbaum C."/>
            <person name="Birren B."/>
        </authorList>
    </citation>
    <scope>NUCLEOTIDE SEQUENCE [LARGE SCALE GENOMIC DNA]</scope>
    <source>
        <strain evidence="1 2">PRA339</strain>
    </source>
</reference>
<dbReference type="VEuPathDB" id="MicrosporidiaDB:H312_01332"/>
<dbReference type="HOGENOM" id="CLU_2557835_0_0_1"/>